<keyword evidence="2" id="KW-1185">Reference proteome</keyword>
<organism evidence="1 2">
    <name type="scientific">Paramecium octaurelia</name>
    <dbReference type="NCBI Taxonomy" id="43137"/>
    <lineage>
        <taxon>Eukaryota</taxon>
        <taxon>Sar</taxon>
        <taxon>Alveolata</taxon>
        <taxon>Ciliophora</taxon>
        <taxon>Intramacronucleata</taxon>
        <taxon>Oligohymenophorea</taxon>
        <taxon>Peniculida</taxon>
        <taxon>Parameciidae</taxon>
        <taxon>Paramecium</taxon>
    </lineage>
</organism>
<comment type="caution">
    <text evidence="1">The sequence shown here is derived from an EMBL/GenBank/DDBJ whole genome shotgun (WGS) entry which is preliminary data.</text>
</comment>
<dbReference type="AlphaFoldDB" id="A0A8S1X5I3"/>
<proteinExistence type="predicted"/>
<evidence type="ECO:0000313" key="1">
    <source>
        <dbReference type="EMBL" id="CAD8196120.1"/>
    </source>
</evidence>
<evidence type="ECO:0000313" key="2">
    <source>
        <dbReference type="Proteomes" id="UP000683925"/>
    </source>
</evidence>
<reference evidence="1" key="1">
    <citation type="submission" date="2021-01" db="EMBL/GenBank/DDBJ databases">
        <authorList>
            <consortium name="Genoscope - CEA"/>
            <person name="William W."/>
        </authorList>
    </citation>
    <scope>NUCLEOTIDE SEQUENCE</scope>
</reference>
<name>A0A8S1X5I3_PAROT</name>
<accession>A0A8S1X5I3</accession>
<dbReference type="EMBL" id="CAJJDP010000111">
    <property type="protein sequence ID" value="CAD8196120.1"/>
    <property type="molecule type" value="Genomic_DNA"/>
</dbReference>
<protein>
    <submittedName>
        <fullName evidence="1">Uncharacterized protein</fullName>
    </submittedName>
</protein>
<gene>
    <name evidence="1" type="ORF">POCTA_138.1.T1110003</name>
</gene>
<dbReference type="Proteomes" id="UP000683925">
    <property type="component" value="Unassembled WGS sequence"/>
</dbReference>
<sequence>MFLCIQDQVPQLTNRCSIDVADIEQQEQQSLITEYKQKYQLNQSMNIILKEKIVYIYNKSEFDLLGIQNSFTYYLLIYNITTKLIPKIDLQNIEIENQPDCQANVCGKHCGLLLIYIAPLRSCLSRSVWKQTCNLQFSLKVCLQSGYCSAIFEVIKKSIFHCYLSKNDSLCNWILSDSLPPKIVADR</sequence>